<evidence type="ECO:0000256" key="11">
    <source>
        <dbReference type="ARBA" id="ARBA00023239"/>
    </source>
</evidence>
<comment type="pathway">
    <text evidence="2">Lipid metabolism; fatty acid beta-oxidation.</text>
</comment>
<dbReference type="CDD" id="cd06558">
    <property type="entry name" value="crotonase-like"/>
    <property type="match status" value="1"/>
</dbReference>
<dbReference type="InterPro" id="IPR018376">
    <property type="entry name" value="Enoyl-CoA_hyd/isom_CS"/>
</dbReference>
<evidence type="ECO:0000313" key="17">
    <source>
        <dbReference type="EMBL" id="SPQ93140.1"/>
    </source>
</evidence>
<sequence>MAVGASVDYAVRDGVAVLSVTNPPVNALSSRVFADLAAAVQRANADPAVRAIVICGAGSTFPAGADISEFPALVKALKSGSDVDLNVTPNLIEASPKLVVAAVHGTALGGGLEVALACHLRVALPTAKFGLPEVQLGLCPGAGGTQRLPRLIGVPDALPMITTGRMLPAPVALKKGLIDHVVQGKTRDDLLRAAIVIARDSKIDVASRRVSAWPVVPTMPSSVWDGARAMAARAARGFLAPQQCIAAVEAAATLPNFKAGLQAESKIFKQLLLGSQSRAQQHVFFAQRAVSLVPGVDMRKAIKVKKVGIIGAGTMGGGIAMCFIEVGVPVVLVDAKQEFLDKGIAVIKSNYQSAVSRRRLPAATMQKYVSLLTPSLDYAALADCDVVIEAVFEEMSIKKAVLKRLDEVCKPSAVLCTNTSTLSIDEIANVTSRPASVVGAHFFSPANKMKLLENVRGSASSEVAIATVMQMGKQIKKVGVLVGNCFGFVGNRLLEPYGREAAYLVEEGAAVGQVDGVLFKFGMPMGPFSMGDLAGNDIPLKIRKSLGLLDPKTRPKGERYHGALGDRLCDMGRLGMKVGKGWYDYGPGRKRGPSAEVSAMIAAYRKEADIPQRSNISDEEILERCVYPLINEGFRCLEEGIALKPSDIDIVWVYGYGWPAYRGGPMYYADEIGLGTVLAGLNKYSSIHRNVSHWKPSKLLVQLVEQKTTVAAYWAAKSKSSKGKSKL</sequence>
<dbReference type="Pfam" id="PF00725">
    <property type="entry name" value="3HCDH"/>
    <property type="match status" value="2"/>
</dbReference>
<dbReference type="GO" id="GO:0004300">
    <property type="term" value="F:enoyl-CoA hydratase activity"/>
    <property type="evidence" value="ECO:0007669"/>
    <property type="project" value="UniProtKB-ARBA"/>
</dbReference>
<dbReference type="PROSITE" id="PS00166">
    <property type="entry name" value="ENOYL_COA_HYDRATASE"/>
    <property type="match status" value="1"/>
</dbReference>
<name>A0A0G4J7P1_PLABS</name>
<dbReference type="Gene3D" id="1.10.1040.50">
    <property type="match status" value="1"/>
</dbReference>
<comment type="subunit">
    <text evidence="4">Monomer.</text>
</comment>
<evidence type="ECO:0000256" key="9">
    <source>
        <dbReference type="ARBA" id="ARBA00023140"/>
    </source>
</evidence>
<dbReference type="InterPro" id="IPR006176">
    <property type="entry name" value="3-OHacyl-CoA_DH_NAD-bd"/>
</dbReference>
<keyword evidence="17" id="KW-0496">Mitochondrion</keyword>
<dbReference type="OMA" id="YNGAAMG"/>
<accession>A0A0G4J7P1</accession>
<dbReference type="InterPro" id="IPR001753">
    <property type="entry name" value="Enoyl-CoA_hydra/iso"/>
</dbReference>
<evidence type="ECO:0000313" key="18">
    <source>
        <dbReference type="Proteomes" id="UP000039324"/>
    </source>
</evidence>
<dbReference type="Gene3D" id="3.40.50.720">
    <property type="entry name" value="NAD(P)-binding Rossmann-like Domain"/>
    <property type="match status" value="1"/>
</dbReference>
<evidence type="ECO:0000256" key="12">
    <source>
        <dbReference type="ARBA" id="ARBA00023268"/>
    </source>
</evidence>
<protein>
    <submittedName>
        <fullName evidence="16">Uncharacterized protein</fullName>
    </submittedName>
</protein>
<dbReference type="PANTHER" id="PTHR23309">
    <property type="entry name" value="3-HYDROXYACYL-COA DEHYROGENASE"/>
    <property type="match status" value="1"/>
</dbReference>
<dbReference type="SUPFAM" id="SSF51735">
    <property type="entry name" value="NAD(P)-binding Rossmann-fold domains"/>
    <property type="match status" value="1"/>
</dbReference>
<evidence type="ECO:0000256" key="13">
    <source>
        <dbReference type="RuleBase" id="RU003707"/>
    </source>
</evidence>
<keyword evidence="11" id="KW-0456">Lyase</keyword>
<evidence type="ECO:0000313" key="19">
    <source>
        <dbReference type="Proteomes" id="UP000290189"/>
    </source>
</evidence>
<dbReference type="STRING" id="37360.A0A0G4J7P1"/>
<proteinExistence type="inferred from homology"/>
<keyword evidence="10" id="KW-0413">Isomerase</keyword>
<keyword evidence="5" id="KW-0276">Fatty acid metabolism</keyword>
<dbReference type="Proteomes" id="UP000039324">
    <property type="component" value="Unassembled WGS sequence"/>
</dbReference>
<dbReference type="Proteomes" id="UP000290189">
    <property type="component" value="Unassembled WGS sequence"/>
</dbReference>
<geneLocation type="mitochondrion" evidence="17"/>
<keyword evidence="7" id="KW-0520">NAD</keyword>
<evidence type="ECO:0000313" key="16">
    <source>
        <dbReference type="EMBL" id="CEP03552.1"/>
    </source>
</evidence>
<feature type="domain" description="3-hydroxyacyl-CoA dehydrogenase C-terminal" evidence="14">
    <location>
        <begin position="621"/>
        <end position="707"/>
    </location>
</feature>
<evidence type="ECO:0000259" key="14">
    <source>
        <dbReference type="Pfam" id="PF00725"/>
    </source>
</evidence>
<dbReference type="Pfam" id="PF02737">
    <property type="entry name" value="3HCDH_N"/>
    <property type="match status" value="1"/>
</dbReference>
<evidence type="ECO:0000256" key="8">
    <source>
        <dbReference type="ARBA" id="ARBA00023098"/>
    </source>
</evidence>
<comment type="similarity">
    <text evidence="3">In the N-terminal section; belongs to the enoyl-CoA hydratase/isomerase family.</text>
</comment>
<organism evidence="16 18">
    <name type="scientific">Plasmodiophora brassicae</name>
    <name type="common">Clubroot disease agent</name>
    <dbReference type="NCBI Taxonomy" id="37360"/>
    <lineage>
        <taxon>Eukaryota</taxon>
        <taxon>Sar</taxon>
        <taxon>Rhizaria</taxon>
        <taxon>Endomyxa</taxon>
        <taxon>Phytomyxea</taxon>
        <taxon>Plasmodiophorida</taxon>
        <taxon>Plasmodiophoridae</taxon>
        <taxon>Plasmodiophora</taxon>
    </lineage>
</organism>
<comment type="similarity">
    <text evidence="13">Belongs to the enoyl-CoA hydratase/isomerase family.</text>
</comment>
<keyword evidence="8" id="KW-0443">Lipid metabolism</keyword>
<dbReference type="EMBL" id="OVEO01000001">
    <property type="protein sequence ID" value="SPQ93140.1"/>
    <property type="molecule type" value="Genomic_DNA"/>
</dbReference>
<reference evidence="16 18" key="1">
    <citation type="submission" date="2015-02" db="EMBL/GenBank/DDBJ databases">
        <authorList>
            <person name="Chooi Y.-H."/>
        </authorList>
    </citation>
    <scope>NUCLEOTIDE SEQUENCE [LARGE SCALE GENOMIC DNA]</scope>
    <source>
        <strain evidence="16">E3</strain>
    </source>
</reference>
<reference evidence="17 19" key="2">
    <citation type="submission" date="2018-03" db="EMBL/GenBank/DDBJ databases">
        <authorList>
            <person name="Fogelqvist J."/>
        </authorList>
    </citation>
    <scope>NUCLEOTIDE SEQUENCE [LARGE SCALE GENOMIC DNA]</scope>
</reference>
<dbReference type="InterPro" id="IPR036291">
    <property type="entry name" value="NAD(P)-bd_dom_sf"/>
</dbReference>
<evidence type="ECO:0000256" key="6">
    <source>
        <dbReference type="ARBA" id="ARBA00023002"/>
    </source>
</evidence>
<evidence type="ECO:0000256" key="5">
    <source>
        <dbReference type="ARBA" id="ARBA00022832"/>
    </source>
</evidence>
<dbReference type="GO" id="GO:0005777">
    <property type="term" value="C:peroxisome"/>
    <property type="evidence" value="ECO:0007669"/>
    <property type="project" value="UniProtKB-SubCell"/>
</dbReference>
<feature type="domain" description="3-hydroxyacyl-CoA dehydrogenase C-terminal" evidence="14">
    <location>
        <begin position="487"/>
        <end position="585"/>
    </location>
</feature>
<dbReference type="GO" id="GO:0006635">
    <property type="term" value="P:fatty acid beta-oxidation"/>
    <property type="evidence" value="ECO:0007669"/>
    <property type="project" value="UniProtKB-UniPathway"/>
</dbReference>
<dbReference type="Gene3D" id="3.90.226.10">
    <property type="entry name" value="2-enoyl-CoA Hydratase, Chain A, domain 1"/>
    <property type="match status" value="1"/>
</dbReference>
<evidence type="ECO:0000256" key="2">
    <source>
        <dbReference type="ARBA" id="ARBA00005005"/>
    </source>
</evidence>
<dbReference type="UniPathway" id="UPA00659"/>
<evidence type="ECO:0000256" key="10">
    <source>
        <dbReference type="ARBA" id="ARBA00023235"/>
    </source>
</evidence>
<dbReference type="GO" id="GO:0070403">
    <property type="term" value="F:NAD+ binding"/>
    <property type="evidence" value="ECO:0007669"/>
    <property type="project" value="InterPro"/>
</dbReference>
<gene>
    <name evidence="16" type="ORF">PBRA_009437</name>
    <name evidence="17" type="ORF">PLBR_LOCUS355</name>
</gene>
<dbReference type="InterPro" id="IPR006108">
    <property type="entry name" value="3HC_DH_C"/>
</dbReference>
<dbReference type="EMBL" id="CDSF01000148">
    <property type="protein sequence ID" value="CEP03552.1"/>
    <property type="molecule type" value="Genomic_DNA"/>
</dbReference>
<dbReference type="InterPro" id="IPR029045">
    <property type="entry name" value="ClpP/crotonase-like_dom_sf"/>
</dbReference>
<dbReference type="PANTHER" id="PTHR23309:SF49">
    <property type="entry name" value="PEROXISOMAL BIFUNCTIONAL ENZYME"/>
    <property type="match status" value="1"/>
</dbReference>
<dbReference type="InterPro" id="IPR008927">
    <property type="entry name" value="6-PGluconate_DH-like_C_sf"/>
</dbReference>
<evidence type="ECO:0000256" key="4">
    <source>
        <dbReference type="ARBA" id="ARBA00011245"/>
    </source>
</evidence>
<dbReference type="AlphaFoldDB" id="A0A0G4J7P1"/>
<dbReference type="OrthoDB" id="2018133at2759"/>
<dbReference type="SUPFAM" id="SSF52096">
    <property type="entry name" value="ClpP/crotonase"/>
    <property type="match status" value="1"/>
</dbReference>
<keyword evidence="18" id="KW-1185">Reference proteome</keyword>
<comment type="subcellular location">
    <subcellularLocation>
        <location evidence="1">Peroxisome</location>
    </subcellularLocation>
</comment>
<dbReference type="GO" id="GO:0016853">
    <property type="term" value="F:isomerase activity"/>
    <property type="evidence" value="ECO:0007669"/>
    <property type="project" value="UniProtKB-KW"/>
</dbReference>
<evidence type="ECO:0000256" key="1">
    <source>
        <dbReference type="ARBA" id="ARBA00004275"/>
    </source>
</evidence>
<feature type="domain" description="3-hydroxyacyl-CoA dehydrogenase NAD binding" evidence="15">
    <location>
        <begin position="306"/>
        <end position="484"/>
    </location>
</feature>
<dbReference type="FunFam" id="3.40.50.720:FF:000009">
    <property type="entry name" value="Fatty oxidation complex, alpha subunit"/>
    <property type="match status" value="1"/>
</dbReference>
<dbReference type="FunFam" id="1.10.1040.50:FF:000006">
    <property type="entry name" value="Peroxisomal bifunctional enzyme"/>
    <property type="match status" value="1"/>
</dbReference>
<evidence type="ECO:0000259" key="15">
    <source>
        <dbReference type="Pfam" id="PF02737"/>
    </source>
</evidence>
<dbReference type="SUPFAM" id="SSF48179">
    <property type="entry name" value="6-phosphogluconate dehydrogenase C-terminal domain-like"/>
    <property type="match status" value="2"/>
</dbReference>
<evidence type="ECO:0000256" key="3">
    <source>
        <dbReference type="ARBA" id="ARBA00008750"/>
    </source>
</evidence>
<dbReference type="GO" id="GO:0003857">
    <property type="term" value="F:(3S)-3-hydroxyacyl-CoA dehydrogenase (NAD+) activity"/>
    <property type="evidence" value="ECO:0007669"/>
    <property type="project" value="TreeGrafter"/>
</dbReference>
<keyword evidence="6" id="KW-0560">Oxidoreductase</keyword>
<keyword evidence="9" id="KW-0576">Peroxisome</keyword>
<evidence type="ECO:0000256" key="7">
    <source>
        <dbReference type="ARBA" id="ARBA00023027"/>
    </source>
</evidence>
<keyword evidence="12" id="KW-0511">Multifunctional enzyme</keyword>
<dbReference type="Pfam" id="PF00378">
    <property type="entry name" value="ECH_1"/>
    <property type="match status" value="1"/>
</dbReference>